<dbReference type="Pfam" id="PF10824">
    <property type="entry name" value="T7SS_ESX_EspC"/>
    <property type="match status" value="1"/>
</dbReference>
<reference evidence="1 2" key="1">
    <citation type="submission" date="2019-06" db="EMBL/GenBank/DDBJ databases">
        <title>Sequencing the genomes of 1000 actinobacteria strains.</title>
        <authorList>
            <person name="Klenk H.-P."/>
        </authorList>
    </citation>
    <scope>NUCLEOTIDE SEQUENCE [LARGE SCALE GENOMIC DNA]</scope>
    <source>
        <strain evidence="1 2">DSM 103495</strain>
    </source>
</reference>
<dbReference type="AlphaFoldDB" id="A0A543F6D1"/>
<dbReference type="EMBL" id="VFPG01000001">
    <property type="protein sequence ID" value="TQM29393.1"/>
    <property type="molecule type" value="Genomic_DNA"/>
</dbReference>
<proteinExistence type="predicted"/>
<accession>A0A543F6D1</accession>
<gene>
    <name evidence="1" type="ORF">FB390_0994</name>
</gene>
<evidence type="ECO:0000313" key="1">
    <source>
        <dbReference type="EMBL" id="TQM29393.1"/>
    </source>
</evidence>
<dbReference type="RefSeq" id="WP_141807874.1">
    <property type="nucleotide sequence ID" value="NZ_VFPG01000001.1"/>
</dbReference>
<protein>
    <submittedName>
        <fullName evidence="1">Excreted virulence factor EspC (Type VII ESX diderm)</fullName>
    </submittedName>
</protein>
<name>A0A543F6D1_9NOCA</name>
<keyword evidence="2" id="KW-1185">Reference proteome</keyword>
<comment type="caution">
    <text evidence="1">The sequence shown here is derived from an EMBL/GenBank/DDBJ whole genome shotgun (WGS) entry which is preliminary data.</text>
</comment>
<organism evidence="1 2">
    <name type="scientific">Nocardia bhagyanarayanae</name>
    <dbReference type="NCBI Taxonomy" id="1215925"/>
    <lineage>
        <taxon>Bacteria</taxon>
        <taxon>Bacillati</taxon>
        <taxon>Actinomycetota</taxon>
        <taxon>Actinomycetes</taxon>
        <taxon>Mycobacteriales</taxon>
        <taxon>Nocardiaceae</taxon>
        <taxon>Nocardia</taxon>
    </lineage>
</organism>
<dbReference type="InterPro" id="IPR022536">
    <property type="entry name" value="EspC"/>
</dbReference>
<dbReference type="OrthoDB" id="4557956at2"/>
<sequence>MTDFKVIPDDLDKAAAALLKIAEENVKAVAYAKEWMDLEGNAGAILKDIIQALDENCSRIAYNYERLGVMTNLSEQELRKAAQMYRTTDTKNAANQDALYVKAEGE</sequence>
<evidence type="ECO:0000313" key="2">
    <source>
        <dbReference type="Proteomes" id="UP000316331"/>
    </source>
</evidence>
<dbReference type="GO" id="GO:0009306">
    <property type="term" value="P:protein secretion"/>
    <property type="evidence" value="ECO:0007669"/>
    <property type="project" value="InterPro"/>
</dbReference>
<dbReference type="Proteomes" id="UP000316331">
    <property type="component" value="Unassembled WGS sequence"/>
</dbReference>